<dbReference type="InterPro" id="IPR051013">
    <property type="entry name" value="MBL_superfamily_lactonases"/>
</dbReference>
<dbReference type="Gene3D" id="3.60.15.10">
    <property type="entry name" value="Ribonuclease Z/Hydroxyacylglutathione hydrolase-like"/>
    <property type="match status" value="1"/>
</dbReference>
<dbReference type="InterPro" id="IPR001279">
    <property type="entry name" value="Metallo-B-lactamas"/>
</dbReference>
<dbReference type="Proteomes" id="UP000319829">
    <property type="component" value="Unassembled WGS sequence"/>
</dbReference>
<evidence type="ECO:0000256" key="1">
    <source>
        <dbReference type="ARBA" id="ARBA00007749"/>
    </source>
</evidence>
<feature type="domain" description="Metallo-beta-lactamase" evidence="5">
    <location>
        <begin position="50"/>
        <end position="259"/>
    </location>
</feature>
<protein>
    <submittedName>
        <fullName evidence="6">MBL fold metallo-hydrolase</fullName>
    </submittedName>
</protein>
<evidence type="ECO:0000313" key="7">
    <source>
        <dbReference type="EMBL" id="TMQ55808.1"/>
    </source>
</evidence>
<organism evidence="6 8">
    <name type="scientific">Eiseniibacteriota bacterium</name>
    <dbReference type="NCBI Taxonomy" id="2212470"/>
    <lineage>
        <taxon>Bacteria</taxon>
        <taxon>Candidatus Eiseniibacteriota</taxon>
    </lineage>
</organism>
<dbReference type="GO" id="GO:0016787">
    <property type="term" value="F:hydrolase activity"/>
    <property type="evidence" value="ECO:0007669"/>
    <property type="project" value="UniProtKB-KW"/>
</dbReference>
<comment type="caution">
    <text evidence="6">The sequence shown here is derived from an EMBL/GenBank/DDBJ whole genome shotgun (WGS) entry which is preliminary data.</text>
</comment>
<keyword evidence="4" id="KW-0862">Zinc</keyword>
<dbReference type="Proteomes" id="UP000316292">
    <property type="component" value="Unassembled WGS sequence"/>
</dbReference>
<evidence type="ECO:0000313" key="8">
    <source>
        <dbReference type="Proteomes" id="UP000316292"/>
    </source>
</evidence>
<evidence type="ECO:0000256" key="2">
    <source>
        <dbReference type="ARBA" id="ARBA00022723"/>
    </source>
</evidence>
<evidence type="ECO:0000313" key="9">
    <source>
        <dbReference type="Proteomes" id="UP000319829"/>
    </source>
</evidence>
<keyword evidence="3 6" id="KW-0378">Hydrolase</keyword>
<evidence type="ECO:0000256" key="3">
    <source>
        <dbReference type="ARBA" id="ARBA00022801"/>
    </source>
</evidence>
<dbReference type="PANTHER" id="PTHR42978:SF6">
    <property type="entry name" value="QUORUM-QUENCHING LACTONASE YTNP-RELATED"/>
    <property type="match status" value="1"/>
</dbReference>
<name>A0A538SCP4_UNCEI</name>
<dbReference type="SMART" id="SM00849">
    <property type="entry name" value="Lactamase_B"/>
    <property type="match status" value="1"/>
</dbReference>
<dbReference type="InterPro" id="IPR036866">
    <property type="entry name" value="RibonucZ/Hydroxyglut_hydro"/>
</dbReference>
<proteinExistence type="inferred from homology"/>
<dbReference type="SUPFAM" id="SSF56281">
    <property type="entry name" value="Metallo-hydrolase/oxidoreductase"/>
    <property type="match status" value="1"/>
</dbReference>
<dbReference type="AlphaFoldDB" id="A0A538SCP4"/>
<evidence type="ECO:0000256" key="4">
    <source>
        <dbReference type="ARBA" id="ARBA00022833"/>
    </source>
</evidence>
<dbReference type="EMBL" id="VBOU01000014">
    <property type="protein sequence ID" value="TMQ55808.1"/>
    <property type="molecule type" value="Genomic_DNA"/>
</dbReference>
<dbReference type="CDD" id="cd16281">
    <property type="entry name" value="metallo-hydrolase-like_MBL-fold"/>
    <property type="match status" value="1"/>
</dbReference>
<keyword evidence="2" id="KW-0479">Metal-binding</keyword>
<accession>A0A538SCP4</accession>
<gene>
    <name evidence="6" type="ORF">E6K71_05945</name>
    <name evidence="7" type="ORF">E6K74_02210</name>
</gene>
<dbReference type="EMBL" id="VBOR01000061">
    <property type="protein sequence ID" value="TMQ49144.1"/>
    <property type="molecule type" value="Genomic_DNA"/>
</dbReference>
<comment type="similarity">
    <text evidence="1">Belongs to the metallo-beta-lactamase superfamily.</text>
</comment>
<sequence>MPRVEIGPYKVHFVSGGRFRLDGGAMFGVVPKVLWNKVAPADERNRIRLAMNCLLIEGDGKHVLVDTGVGTKNDPKFRDIFAVERPESLLEDLAALGIKPEDVTTVATTHLHFDHCGGGTTRGEDGAVRPTFPRAHYLVRRQEWESAHPPNERNRASYLSENYDPIETAGQLVLHDKDIEILPGVTLRGLPGHTVGHQGVFFDIDGARALYTVDLVPTVAHLPLPYIMGFDTHPLTTLETKRAILRDATREGWLFLLEHDPDHLVVRVAGTPERPTFEKVA</sequence>
<dbReference type="PANTHER" id="PTHR42978">
    <property type="entry name" value="QUORUM-QUENCHING LACTONASE YTNP-RELATED-RELATED"/>
    <property type="match status" value="1"/>
</dbReference>
<dbReference type="GO" id="GO:0046872">
    <property type="term" value="F:metal ion binding"/>
    <property type="evidence" value="ECO:0007669"/>
    <property type="project" value="UniProtKB-KW"/>
</dbReference>
<reference evidence="8 9" key="1">
    <citation type="journal article" date="2019" name="Nat. Microbiol.">
        <title>Mediterranean grassland soil C-N compound turnover is dependent on rainfall and depth, and is mediated by genomically divergent microorganisms.</title>
        <authorList>
            <person name="Diamond S."/>
            <person name="Andeer P.F."/>
            <person name="Li Z."/>
            <person name="Crits-Christoph A."/>
            <person name="Burstein D."/>
            <person name="Anantharaman K."/>
            <person name="Lane K.R."/>
            <person name="Thomas B.C."/>
            <person name="Pan C."/>
            <person name="Northen T.R."/>
            <person name="Banfield J.F."/>
        </authorList>
    </citation>
    <scope>NUCLEOTIDE SEQUENCE [LARGE SCALE GENOMIC DNA]</scope>
    <source>
        <strain evidence="6">WS_1</strain>
        <strain evidence="7">WS_4</strain>
    </source>
</reference>
<evidence type="ECO:0000313" key="6">
    <source>
        <dbReference type="EMBL" id="TMQ49144.1"/>
    </source>
</evidence>
<dbReference type="Pfam" id="PF00753">
    <property type="entry name" value="Lactamase_B"/>
    <property type="match status" value="1"/>
</dbReference>
<evidence type="ECO:0000259" key="5">
    <source>
        <dbReference type="SMART" id="SM00849"/>
    </source>
</evidence>